<keyword evidence="2" id="KW-1185">Reference proteome</keyword>
<name>A0ACD5VW13_AVESA</name>
<protein>
    <submittedName>
        <fullName evidence="1">Uncharacterized protein</fullName>
    </submittedName>
</protein>
<reference evidence="1" key="2">
    <citation type="submission" date="2025-09" db="UniProtKB">
        <authorList>
            <consortium name="EnsemblPlants"/>
        </authorList>
    </citation>
    <scope>IDENTIFICATION</scope>
</reference>
<proteinExistence type="predicted"/>
<evidence type="ECO:0000313" key="1">
    <source>
        <dbReference type="EnsemblPlants" id="AVESA.00010b.r2.3DG0526530.1.CDS.1"/>
    </source>
</evidence>
<organism evidence="1 2">
    <name type="scientific">Avena sativa</name>
    <name type="common">Oat</name>
    <dbReference type="NCBI Taxonomy" id="4498"/>
    <lineage>
        <taxon>Eukaryota</taxon>
        <taxon>Viridiplantae</taxon>
        <taxon>Streptophyta</taxon>
        <taxon>Embryophyta</taxon>
        <taxon>Tracheophyta</taxon>
        <taxon>Spermatophyta</taxon>
        <taxon>Magnoliopsida</taxon>
        <taxon>Liliopsida</taxon>
        <taxon>Poales</taxon>
        <taxon>Poaceae</taxon>
        <taxon>BOP clade</taxon>
        <taxon>Pooideae</taxon>
        <taxon>Poodae</taxon>
        <taxon>Poeae</taxon>
        <taxon>Poeae Chloroplast Group 1 (Aveneae type)</taxon>
        <taxon>Aveninae</taxon>
        <taxon>Avena</taxon>
    </lineage>
</organism>
<reference evidence="1" key="1">
    <citation type="submission" date="2021-05" db="EMBL/GenBank/DDBJ databases">
        <authorList>
            <person name="Scholz U."/>
            <person name="Mascher M."/>
            <person name="Fiebig A."/>
        </authorList>
    </citation>
    <scope>NUCLEOTIDE SEQUENCE [LARGE SCALE GENOMIC DNA]</scope>
</reference>
<dbReference type="EnsemblPlants" id="AVESA.00010b.r2.3DG0526530.1">
    <property type="protein sequence ID" value="AVESA.00010b.r2.3DG0526530.1.CDS.1"/>
    <property type="gene ID" value="AVESA.00010b.r2.3DG0526530"/>
</dbReference>
<dbReference type="Proteomes" id="UP001732700">
    <property type="component" value="Chromosome 3D"/>
</dbReference>
<evidence type="ECO:0000313" key="2">
    <source>
        <dbReference type="Proteomes" id="UP001732700"/>
    </source>
</evidence>
<sequence length="1292" mass="144698">MAEGVLASSIVKAVLAKFGSSIWGELALLRSFRADLKAMGDEFSTIRGVLADAEARGGGGDSAVRDWLRRLKDLAHEIDDFLDACHSDLRAARRRRRRRRGNPACGPTADCCILRSVIMAHRLRSLRRKLDAVAAGRDRLRLNPNVSPPAHPPAPPKRETISMVDEAKTVGRAADKEKLMKLVLDSASEEDVSVIPIVGFGGLGKTTLAQLVFNDRRANDEVFDPRIWVSMSVDFSLRRLIQPIVSATKLKRDLTSLEAIANFLSETFTGKKYLLVLDDVWSENQEEWERLKLLLKDGKRGSKIIVTTRNRKVGMMVRTVPPFVLKGLSDDDCWELFKGKAFEEGEDDLHPKLVKVGKEIVRKCGGVPLAAKALGSMLRFKRNEESWVAVKDSEIWQLDKEDTILPSLKLTYDQMPPGLKQCFAYCASFPRNHEIDRDKLIQQWIALGFIQPAKYGCQSVFDQANDYFEHLLWISFLQEVEEHDLSKKELEEDGNIKYKIHDLVHDLAQSVAGDEVQIIRSKNANGRTEACHYASLADDMGVPKVLWSMLHKVRALHSWGYALDTQLFLHSRCLRVLDLRGSQITELPQSVGRLKHLRYLDVSSSPVRSLPNCISNLHNLQTLHLSNCVNLYVLPMSICSLENLETLNLSSCHFQTLPDSIGHLQNLQNLNMSFCSFLRILPSSIGELQSLQALNFKGCISLETLPDTICRLQSLHFLNLSRCGILHALPKDIGNLSNLLHLNLSQCSDLEAIPNSIGCITRLHTLDMSHCSNLSELPGSIGGLLELQTLILSHHARSLALPIATSHLPVLQTLDLSWNIGLEELPESIGNLHSLKELILFQCWNLRKLPESITNLMMLESLSLVGCAELAQLPDGMATITNLKHLKNEQCRSLERLPGGFGQWTKLETLSLLIVGDTYSSIAELKDLNLLTGILKIECCSQKKDLTNDAERANLRNKRKLGTLTVSWTSSCSSDDLKNFETFLEVLLPPENLEVLEIYGYMGTKFPSWMVKSMESWLPNITSLSLGNIPNCICLPPLGLIPNLQSLELRCMSNVRSMGYEILTKGQKNTLYQSLKELHFEDLPELEIWPTSLAMDSEESQHEIFMFPVLKTLTVSGCPKMRPNPCLPDAIADLSISNSSEMLSVGRMFGPSSSKSASLLRRLWITNCHASSNDWNLLLHRPKLEDLTIEYCEGLHVLPEAIRYLSILRKLKIDNCTELEVLPEWLGDLITLEHLEISCCKKLVPLPEGLRCLTALEELIVSGCSSALTENCSKLTGKDWFKISHIPSILIS</sequence>
<accession>A0ACD5VW13</accession>